<organism evidence="1 2">
    <name type="scientific">Vibrio parahaemolyticus</name>
    <dbReference type="NCBI Taxonomy" id="670"/>
    <lineage>
        <taxon>Bacteria</taxon>
        <taxon>Pseudomonadati</taxon>
        <taxon>Pseudomonadota</taxon>
        <taxon>Gammaproteobacteria</taxon>
        <taxon>Vibrionales</taxon>
        <taxon>Vibrionaceae</taxon>
        <taxon>Vibrio</taxon>
    </lineage>
</organism>
<evidence type="ECO:0000313" key="1">
    <source>
        <dbReference type="EMBL" id="UYV25312.1"/>
    </source>
</evidence>
<dbReference type="Proteomes" id="UP001163036">
    <property type="component" value="Chromosome 1"/>
</dbReference>
<protein>
    <submittedName>
        <fullName evidence="1">Uncharacterized protein</fullName>
    </submittedName>
</protein>
<dbReference type="RefSeq" id="WP_228087050.1">
    <property type="nucleotide sequence ID" value="NZ_CP097355.1"/>
</dbReference>
<gene>
    <name evidence="1" type="ORF">M5598_09615</name>
</gene>
<name>A0AA46Z4H4_VIBPH</name>
<reference evidence="1" key="1">
    <citation type="submission" date="2022-05" db="EMBL/GenBank/DDBJ databases">
        <title>Megaplasmid of Vibrio parahaemolyticus.</title>
        <authorList>
            <person name="Strauch E."/>
            <person name="Borowiak M."/>
        </authorList>
    </citation>
    <scope>NUCLEOTIDE SEQUENCE</scope>
    <source>
        <strain evidence="1">16-VB00198</strain>
    </source>
</reference>
<sequence>MFNSNKKLGLFGLLSLIVTLAFIALVMAHQLRGEFAFIATVHEVTCKVDTKRDKAECIELEELSNKLININRKIDTKELALCTVARLIKINSLNSCSNADVAVDLYNEINILVNSMEVLEKHN</sequence>
<dbReference type="AlphaFoldDB" id="A0AA46Z4H4"/>
<proteinExistence type="predicted"/>
<accession>A0AA46Z4H4</accession>
<dbReference type="EMBL" id="CP097355">
    <property type="protein sequence ID" value="UYV25312.1"/>
    <property type="molecule type" value="Genomic_DNA"/>
</dbReference>
<evidence type="ECO:0000313" key="2">
    <source>
        <dbReference type="Proteomes" id="UP001163036"/>
    </source>
</evidence>